<evidence type="ECO:0000313" key="3">
    <source>
        <dbReference type="EMBL" id="OKP10265.1"/>
    </source>
</evidence>
<keyword evidence="1" id="KW-0067">ATP-binding</keyword>
<dbReference type="Pfam" id="PF05970">
    <property type="entry name" value="PIF1"/>
    <property type="match status" value="1"/>
</dbReference>
<dbReference type="GO" id="GO:0043139">
    <property type="term" value="F:5'-3' DNA helicase activity"/>
    <property type="evidence" value="ECO:0007669"/>
    <property type="project" value="UniProtKB-EC"/>
</dbReference>
<dbReference type="Gene3D" id="3.40.50.300">
    <property type="entry name" value="P-loop containing nucleotide triphosphate hydrolases"/>
    <property type="match status" value="1"/>
</dbReference>
<keyword evidence="4" id="KW-1185">Reference proteome</keyword>
<comment type="cofactor">
    <cofactor evidence="1">
        <name>Mg(2+)</name>
        <dbReference type="ChEBI" id="CHEBI:18420"/>
    </cofactor>
</comment>
<dbReference type="SUPFAM" id="SSF52540">
    <property type="entry name" value="P-loop containing nucleoside triphosphate hydrolases"/>
    <property type="match status" value="1"/>
</dbReference>
<accession>A0A1Q5UCR6</accession>
<protein>
    <recommendedName>
        <fullName evidence="1">ATP-dependent DNA helicase</fullName>
        <ecNumber evidence="1">5.6.2.3</ecNumber>
    </recommendedName>
</protein>
<keyword evidence="1" id="KW-0233">DNA recombination</keyword>
<comment type="catalytic activity">
    <reaction evidence="1">
        <text>ATP + H2O = ADP + phosphate + H(+)</text>
        <dbReference type="Rhea" id="RHEA:13065"/>
        <dbReference type="ChEBI" id="CHEBI:15377"/>
        <dbReference type="ChEBI" id="CHEBI:15378"/>
        <dbReference type="ChEBI" id="CHEBI:30616"/>
        <dbReference type="ChEBI" id="CHEBI:43474"/>
        <dbReference type="ChEBI" id="CHEBI:456216"/>
        <dbReference type="EC" id="5.6.2.3"/>
    </reaction>
</comment>
<keyword evidence="1" id="KW-0378">Hydrolase</keyword>
<dbReference type="PANTHER" id="PTHR47642">
    <property type="entry name" value="ATP-DEPENDENT DNA HELICASE"/>
    <property type="match status" value="1"/>
</dbReference>
<evidence type="ECO:0000313" key="4">
    <source>
        <dbReference type="Proteomes" id="UP000186955"/>
    </source>
</evidence>
<dbReference type="GO" id="GO:0016887">
    <property type="term" value="F:ATP hydrolysis activity"/>
    <property type="evidence" value="ECO:0007669"/>
    <property type="project" value="RHEA"/>
</dbReference>
<dbReference type="STRING" id="1316194.A0A1Q5UCR6"/>
<gene>
    <name evidence="3" type="ORF">PENSUB_4324</name>
</gene>
<dbReference type="AlphaFoldDB" id="A0A1Q5UCR6"/>
<dbReference type="EMBL" id="MNBE01000371">
    <property type="protein sequence ID" value="OKP10265.1"/>
    <property type="molecule type" value="Genomic_DNA"/>
</dbReference>
<sequence length="692" mass="77258">MVAKAALLKERIEKAETAELPTRTDLRLRERGLDNFALRCFNTLSHDREISGVQVASALLNLSTYYTISHNFNRINLWWLRRYMRDLIEPVPIDAGEPSDAIAEEPCTYGGDTTVPVSIFDNYKWRGQQLACLTLFEYGMLIRTTKICDAIADDVSFDLSHPQSNTHVQRLARTSSQIATVTFNGQITEFQASEDAVPGGHRKTAANMNDLAEILLGLFVRWDQLPALFQQHTDALPTKRDACSRIWKVVEPTLVPYLRIFAANIDLLRKSREDSYADAKLRNASIPVDSLFDRDVDVLEVDNLDSDSDESLMDLDESVSVETLIAAYHSIAKCWDRETLVAARCVPSLAPAMTQNRGLPLQNLLPLNLIDNPAYPQEAVTGPAYQLDDFNLNVADAILEPMLIERQPINALPDYQPNVDGICTPVSLTSLVTETIPLNTKQRLVVERILGEALHWADHPYDASQRRQTLLYVGGEGGVGKSQIIKGILAGMDLIHRRDEVILMAPTGAAADNIGGNTLHTSLGISITRSQGRAMAARVRNLWSRKTIMIIDEVSMLDLSMLSVINNHCKTARSLDRGSPDFFGALPIVILMGDFFQFPPVRGPALWKEPRRGNAEDEDGRLLWHQFRNVIILDEQMRQSTDPPFQSLLHRARTSTLTEDDLCLLNSRVISSLVAPHLDAATTVVKLNSLRH</sequence>
<evidence type="ECO:0000256" key="1">
    <source>
        <dbReference type="RuleBase" id="RU363044"/>
    </source>
</evidence>
<keyword evidence="1" id="KW-0227">DNA damage</keyword>
<dbReference type="InterPro" id="IPR051055">
    <property type="entry name" value="PIF1_helicase"/>
</dbReference>
<comment type="caution">
    <text evidence="3">The sequence shown here is derived from an EMBL/GenBank/DDBJ whole genome shotgun (WGS) entry which is preliminary data.</text>
</comment>
<reference evidence="3 4" key="1">
    <citation type="submission" date="2016-10" db="EMBL/GenBank/DDBJ databases">
        <title>Genome sequence of the ascomycete fungus Penicillium subrubescens.</title>
        <authorList>
            <person name="De Vries R.P."/>
            <person name="Peng M."/>
            <person name="Dilokpimol A."/>
            <person name="Hilden K."/>
            <person name="Makela M.R."/>
            <person name="Grigoriev I."/>
            <person name="Riley R."/>
            <person name="Granchi Z."/>
        </authorList>
    </citation>
    <scope>NUCLEOTIDE SEQUENCE [LARGE SCALE GENOMIC DNA]</scope>
    <source>
        <strain evidence="3 4">CBS 132785</strain>
    </source>
</reference>
<dbReference type="GO" id="GO:0000723">
    <property type="term" value="P:telomere maintenance"/>
    <property type="evidence" value="ECO:0007669"/>
    <property type="project" value="InterPro"/>
</dbReference>
<dbReference type="Proteomes" id="UP000186955">
    <property type="component" value="Unassembled WGS sequence"/>
</dbReference>
<feature type="domain" description="DNA helicase Pif1-like DEAD-box helicase" evidence="2">
    <location>
        <begin position="464"/>
        <end position="641"/>
    </location>
</feature>
<dbReference type="InterPro" id="IPR027417">
    <property type="entry name" value="P-loop_NTPase"/>
</dbReference>
<keyword evidence="1" id="KW-0547">Nucleotide-binding</keyword>
<dbReference type="InterPro" id="IPR010285">
    <property type="entry name" value="DNA_helicase_pif1-like_DEAD"/>
</dbReference>
<proteinExistence type="inferred from homology"/>
<dbReference type="GO" id="GO:0005524">
    <property type="term" value="F:ATP binding"/>
    <property type="evidence" value="ECO:0007669"/>
    <property type="project" value="UniProtKB-KW"/>
</dbReference>
<evidence type="ECO:0000259" key="2">
    <source>
        <dbReference type="Pfam" id="PF05970"/>
    </source>
</evidence>
<keyword evidence="1 3" id="KW-0347">Helicase</keyword>
<name>A0A1Q5UCR6_9EURO</name>
<dbReference type="EC" id="5.6.2.3" evidence="1"/>
<organism evidence="3 4">
    <name type="scientific">Penicillium subrubescens</name>
    <dbReference type="NCBI Taxonomy" id="1316194"/>
    <lineage>
        <taxon>Eukaryota</taxon>
        <taxon>Fungi</taxon>
        <taxon>Dikarya</taxon>
        <taxon>Ascomycota</taxon>
        <taxon>Pezizomycotina</taxon>
        <taxon>Eurotiomycetes</taxon>
        <taxon>Eurotiomycetidae</taxon>
        <taxon>Eurotiales</taxon>
        <taxon>Aspergillaceae</taxon>
        <taxon>Penicillium</taxon>
    </lineage>
</organism>
<dbReference type="GO" id="GO:0006281">
    <property type="term" value="P:DNA repair"/>
    <property type="evidence" value="ECO:0007669"/>
    <property type="project" value="UniProtKB-KW"/>
</dbReference>
<dbReference type="GO" id="GO:0006310">
    <property type="term" value="P:DNA recombination"/>
    <property type="evidence" value="ECO:0007669"/>
    <property type="project" value="UniProtKB-KW"/>
</dbReference>
<keyword evidence="1" id="KW-0234">DNA repair</keyword>
<comment type="similarity">
    <text evidence="1">Belongs to the helicase family.</text>
</comment>